<evidence type="ECO:0000256" key="4">
    <source>
        <dbReference type="ARBA" id="ARBA00022692"/>
    </source>
</evidence>
<dbReference type="InterPro" id="IPR020966">
    <property type="entry name" value="ALMT"/>
</dbReference>
<dbReference type="OMA" id="KNTSWHA"/>
<comment type="subcellular location">
    <subcellularLocation>
        <location evidence="1">Membrane</location>
        <topology evidence="1">Multi-pass membrane protein</topology>
    </subcellularLocation>
</comment>
<dbReference type="PANTHER" id="PTHR31086">
    <property type="entry name" value="ALUMINUM-ACTIVATED MALATE TRANSPORTER 10"/>
    <property type="match status" value="1"/>
</dbReference>
<evidence type="ECO:0000256" key="6">
    <source>
        <dbReference type="ARBA" id="ARBA00023065"/>
    </source>
</evidence>
<dbReference type="Pfam" id="PF11744">
    <property type="entry name" value="ALMT"/>
    <property type="match status" value="1"/>
</dbReference>
<dbReference type="HOGENOM" id="CLU_1417024_0_0_1"/>
<name>M1AZM3_SOLTU</name>
<evidence type="ECO:0000313" key="9">
    <source>
        <dbReference type="EnsemblPlants" id="PGSC0003DMT400033763"/>
    </source>
</evidence>
<evidence type="ECO:0000313" key="10">
    <source>
        <dbReference type="Proteomes" id="UP000011115"/>
    </source>
</evidence>
<organism evidence="9 10">
    <name type="scientific">Solanum tuberosum</name>
    <name type="common">Potato</name>
    <dbReference type="NCBI Taxonomy" id="4113"/>
    <lineage>
        <taxon>Eukaryota</taxon>
        <taxon>Viridiplantae</taxon>
        <taxon>Streptophyta</taxon>
        <taxon>Embryophyta</taxon>
        <taxon>Tracheophyta</taxon>
        <taxon>Spermatophyta</taxon>
        <taxon>Magnoliopsida</taxon>
        <taxon>eudicotyledons</taxon>
        <taxon>Gunneridae</taxon>
        <taxon>Pentapetalae</taxon>
        <taxon>asterids</taxon>
        <taxon>lamiids</taxon>
        <taxon>Solanales</taxon>
        <taxon>Solanaceae</taxon>
        <taxon>Solanoideae</taxon>
        <taxon>Solaneae</taxon>
        <taxon>Solanum</taxon>
    </lineage>
</organism>
<dbReference type="GO" id="GO:0016020">
    <property type="term" value="C:membrane"/>
    <property type="evidence" value="ECO:0007669"/>
    <property type="project" value="UniProtKB-SubCell"/>
</dbReference>
<dbReference type="PaxDb" id="4113-PGSC0003DMT400033763"/>
<dbReference type="STRING" id="4113.M1AZM3"/>
<evidence type="ECO:0000256" key="8">
    <source>
        <dbReference type="ARBA" id="ARBA00023303"/>
    </source>
</evidence>
<dbReference type="Gramene" id="PGSC0003DMT400033763">
    <property type="protein sequence ID" value="PGSC0003DMT400033763"/>
    <property type="gene ID" value="PGSC0003DMG400012972"/>
</dbReference>
<reference evidence="9" key="2">
    <citation type="submission" date="2015-06" db="UniProtKB">
        <authorList>
            <consortium name="EnsemblPlants"/>
        </authorList>
    </citation>
    <scope>IDENTIFICATION</scope>
    <source>
        <strain evidence="9">DM1-3 516 R44</strain>
    </source>
</reference>
<accession>M1AZM3</accession>
<evidence type="ECO:0000256" key="2">
    <source>
        <dbReference type="ARBA" id="ARBA00007079"/>
    </source>
</evidence>
<dbReference type="Proteomes" id="UP000011115">
    <property type="component" value="Unassembled WGS sequence"/>
</dbReference>
<dbReference type="InParanoid" id="M1AZM3"/>
<keyword evidence="10" id="KW-1185">Reference proteome</keyword>
<evidence type="ECO:0008006" key="11">
    <source>
        <dbReference type="Google" id="ProtNLM"/>
    </source>
</evidence>
<dbReference type="GO" id="GO:0015743">
    <property type="term" value="P:malate transport"/>
    <property type="evidence" value="ECO:0007669"/>
    <property type="project" value="InterPro"/>
</dbReference>
<keyword evidence="3" id="KW-0813">Transport</keyword>
<evidence type="ECO:0000256" key="3">
    <source>
        <dbReference type="ARBA" id="ARBA00022448"/>
    </source>
</evidence>
<proteinExistence type="inferred from homology"/>
<dbReference type="GO" id="GO:0034220">
    <property type="term" value="P:monoatomic ion transmembrane transport"/>
    <property type="evidence" value="ECO:0007669"/>
    <property type="project" value="UniProtKB-KW"/>
</dbReference>
<keyword evidence="5" id="KW-1133">Transmembrane helix</keyword>
<evidence type="ECO:0000256" key="7">
    <source>
        <dbReference type="ARBA" id="ARBA00023136"/>
    </source>
</evidence>
<dbReference type="eggNOG" id="KOG4711">
    <property type="taxonomic scope" value="Eukaryota"/>
</dbReference>
<keyword evidence="4" id="KW-0812">Transmembrane</keyword>
<dbReference type="EnsemblPlants" id="PGSC0003DMT400033763">
    <property type="protein sequence ID" value="PGSC0003DMT400033763"/>
    <property type="gene ID" value="PGSC0003DMG400012972"/>
</dbReference>
<reference evidence="10" key="1">
    <citation type="journal article" date="2011" name="Nature">
        <title>Genome sequence and analysis of the tuber crop potato.</title>
        <authorList>
            <consortium name="The Potato Genome Sequencing Consortium"/>
        </authorList>
    </citation>
    <scope>NUCLEOTIDE SEQUENCE [LARGE SCALE GENOMIC DNA]</scope>
    <source>
        <strain evidence="10">cv. DM1-3 516 R44</strain>
    </source>
</reference>
<keyword evidence="7" id="KW-0472">Membrane</keyword>
<sequence>MEALNSHENILKEVHETAQNLQKKIDNKSYLLVNSKNWEIGKPNIINNFDDSSHENENGSSENLPLNFQSLSETAIDIRDLHTPQYPKDQLVTKSMLFNKQNHWPSCLSLLDGEKIDTIDEIETYLSASALSLATFASLLIEFVARLQNVVDCFEELSQRAEFKEPISVKS</sequence>
<evidence type="ECO:0000256" key="5">
    <source>
        <dbReference type="ARBA" id="ARBA00022989"/>
    </source>
</evidence>
<keyword evidence="8" id="KW-0407">Ion channel</keyword>
<comment type="similarity">
    <text evidence="2">Belongs to the aromatic acid exporter (TC 2.A.85) family.</text>
</comment>
<dbReference type="AlphaFoldDB" id="M1AZM3"/>
<evidence type="ECO:0000256" key="1">
    <source>
        <dbReference type="ARBA" id="ARBA00004141"/>
    </source>
</evidence>
<keyword evidence="6" id="KW-0406">Ion transport</keyword>
<protein>
    <recommendedName>
        <fullName evidence="11">Aluminum-activated malate transporter</fullName>
    </recommendedName>
</protein>